<protein>
    <submittedName>
        <fullName evidence="1">Uncharacterized protein</fullName>
    </submittedName>
</protein>
<comment type="caution">
    <text evidence="1">The sequence shown here is derived from an EMBL/GenBank/DDBJ whole genome shotgun (WGS) entry which is preliminary data.</text>
</comment>
<keyword evidence="2" id="KW-1185">Reference proteome</keyword>
<organism evidence="1 2">
    <name type="scientific">Pseudocercospora musae</name>
    <dbReference type="NCBI Taxonomy" id="113226"/>
    <lineage>
        <taxon>Eukaryota</taxon>
        <taxon>Fungi</taxon>
        <taxon>Dikarya</taxon>
        <taxon>Ascomycota</taxon>
        <taxon>Pezizomycotina</taxon>
        <taxon>Dothideomycetes</taxon>
        <taxon>Dothideomycetidae</taxon>
        <taxon>Mycosphaerellales</taxon>
        <taxon>Mycosphaerellaceae</taxon>
        <taxon>Pseudocercospora</taxon>
    </lineage>
</organism>
<dbReference type="Proteomes" id="UP000073492">
    <property type="component" value="Unassembled WGS sequence"/>
</dbReference>
<evidence type="ECO:0000313" key="1">
    <source>
        <dbReference type="EMBL" id="KXT11228.1"/>
    </source>
</evidence>
<reference evidence="1 2" key="1">
    <citation type="submission" date="2015-07" db="EMBL/GenBank/DDBJ databases">
        <title>Comparative genomics of the Sigatoka disease complex on banana suggests a link between parallel evolutionary changes in Pseudocercospora fijiensis and Pseudocercospora eumusae and increased virulence on the banana host.</title>
        <authorList>
            <person name="Chang T.-C."/>
            <person name="Salvucci A."/>
            <person name="Crous P.W."/>
            <person name="Stergiopoulos I."/>
        </authorList>
    </citation>
    <scope>NUCLEOTIDE SEQUENCE [LARGE SCALE GENOMIC DNA]</scope>
    <source>
        <strain evidence="1 2">CBS 116634</strain>
    </source>
</reference>
<dbReference type="EMBL" id="LFZO01000214">
    <property type="protein sequence ID" value="KXT11228.1"/>
    <property type="molecule type" value="Genomic_DNA"/>
</dbReference>
<evidence type="ECO:0000313" key="2">
    <source>
        <dbReference type="Proteomes" id="UP000073492"/>
    </source>
</evidence>
<gene>
    <name evidence="1" type="ORF">AC579_5545</name>
</gene>
<name>A0A139I923_9PEZI</name>
<dbReference type="AlphaFoldDB" id="A0A139I923"/>
<sequence length="243" mass="27409">MREDSDEEDVQKTVLRHCYLILDGVHDLHKDGLGLETQQYRHLKQSSAFEADQRLTLLARLETVENVLEPNKKLAIDLLLGGKTSVMLLVHLPNACDEIGTVANSRNSFPKVKSVAVQTSEHENYKPDFEVEVEDAPENYEMRKAQMAAKGIPERAGTMDWVDALLKKYSEALPHKAPVLWAQIVAGNHKEECKRIVTNHLRKILGEAVDDDGVNDLKRVEFEESMSDPVLDLRGNVYLSVLI</sequence>
<accession>A0A139I923</accession>
<proteinExistence type="predicted"/>